<feature type="compositionally biased region" description="Basic and acidic residues" evidence="5">
    <location>
        <begin position="57"/>
        <end position="70"/>
    </location>
</feature>
<evidence type="ECO:0000256" key="3">
    <source>
        <dbReference type="ARBA" id="ARBA00022729"/>
    </source>
</evidence>
<evidence type="ECO:0000256" key="1">
    <source>
        <dbReference type="ARBA" id="ARBA00004613"/>
    </source>
</evidence>
<comment type="caution">
    <text evidence="6">The sequence shown here is derived from an EMBL/GenBank/DDBJ whole genome shotgun (WGS) entry which is preliminary data.</text>
</comment>
<dbReference type="InterPro" id="IPR059100">
    <property type="entry name" value="TSP3_bac"/>
</dbReference>
<dbReference type="PANTHER" id="PTHR37467">
    <property type="entry name" value="EXPORTED CALCIUM-BINDING GLYCOPROTEIN-RELATED"/>
    <property type="match status" value="1"/>
</dbReference>
<dbReference type="PANTHER" id="PTHR37467:SF1">
    <property type="entry name" value="EXPORTED CALCIUM-BINDING GLYCOPROTEIN"/>
    <property type="match status" value="1"/>
</dbReference>
<feature type="compositionally biased region" description="Basic and acidic residues" evidence="5">
    <location>
        <begin position="12"/>
        <end position="21"/>
    </location>
</feature>
<organism evidence="6 7">
    <name type="scientific">Candidatus Tagabacteria bacterium CG10_big_fil_rev_8_21_14_0_10_40_13</name>
    <dbReference type="NCBI Taxonomy" id="1975022"/>
    <lineage>
        <taxon>Bacteria</taxon>
        <taxon>Candidatus Tagaibacteriota</taxon>
    </lineage>
</organism>
<keyword evidence="4" id="KW-0106">Calcium</keyword>
<accession>A0A2M8L8D3</accession>
<evidence type="ECO:0000313" key="6">
    <source>
        <dbReference type="EMBL" id="PJE72866.1"/>
    </source>
</evidence>
<feature type="non-terminal residue" evidence="6">
    <location>
        <position position="214"/>
    </location>
</feature>
<comment type="subcellular location">
    <subcellularLocation>
        <location evidence="1">Secreted</location>
    </subcellularLocation>
</comment>
<gene>
    <name evidence="6" type="ORF">COV00_03075</name>
</gene>
<feature type="region of interest" description="Disordered" evidence="5">
    <location>
        <begin position="1"/>
        <end position="70"/>
    </location>
</feature>
<dbReference type="InterPro" id="IPR053180">
    <property type="entry name" value="Ca-binding_acidic-repeat"/>
</dbReference>
<protein>
    <submittedName>
        <fullName evidence="6">Uncharacterized protein</fullName>
    </submittedName>
</protein>
<evidence type="ECO:0000256" key="4">
    <source>
        <dbReference type="ARBA" id="ARBA00022837"/>
    </source>
</evidence>
<name>A0A2M8L8D3_9BACT</name>
<evidence type="ECO:0000256" key="5">
    <source>
        <dbReference type="SAM" id="MobiDB-lite"/>
    </source>
</evidence>
<dbReference type="Proteomes" id="UP000230603">
    <property type="component" value="Unassembled WGS sequence"/>
</dbReference>
<proteinExistence type="predicted"/>
<sequence length="214" mass="24401">MAKQTVLDTDGDGLRDWEEILWKTNPNNPDTDGDGYTDKEEISQGYDPLDPESNPETGKKAENQSVTREERKKIAEHLNLSEGIAKTMIAKIKDPSELTQSNPDNPFTLLDDETGQGMLGFIESFNIRLPENEIKTNNDNSKEAFQKYINERESIALSNPYPRLSEDEVFSQAITTNNFKKIDEFISFYDKAITNMKNIIAPSAFFEIHKRQTE</sequence>
<evidence type="ECO:0000313" key="7">
    <source>
        <dbReference type="Proteomes" id="UP000230603"/>
    </source>
</evidence>
<keyword evidence="3" id="KW-0732">Signal</keyword>
<dbReference type="Pfam" id="PF18884">
    <property type="entry name" value="TSP3_bac"/>
    <property type="match status" value="2"/>
</dbReference>
<dbReference type="EMBL" id="PFEP01000038">
    <property type="protein sequence ID" value="PJE72866.1"/>
    <property type="molecule type" value="Genomic_DNA"/>
</dbReference>
<reference evidence="7" key="1">
    <citation type="submission" date="2017-09" db="EMBL/GenBank/DDBJ databases">
        <title>Depth-based differentiation of microbial function through sediment-hosted aquifers and enrichment of novel symbionts in the deep terrestrial subsurface.</title>
        <authorList>
            <person name="Probst A.J."/>
            <person name="Ladd B."/>
            <person name="Jarett J.K."/>
            <person name="Geller-Mcgrath D.E."/>
            <person name="Sieber C.M.K."/>
            <person name="Emerson J.B."/>
            <person name="Anantharaman K."/>
            <person name="Thomas B.C."/>
            <person name="Malmstrom R."/>
            <person name="Stieglmeier M."/>
            <person name="Klingl A."/>
            <person name="Woyke T."/>
            <person name="Ryan C.M."/>
            <person name="Banfield J.F."/>
        </authorList>
    </citation>
    <scope>NUCLEOTIDE SEQUENCE [LARGE SCALE GENOMIC DNA]</scope>
</reference>
<keyword evidence="2" id="KW-0964">Secreted</keyword>
<evidence type="ECO:0000256" key="2">
    <source>
        <dbReference type="ARBA" id="ARBA00022525"/>
    </source>
</evidence>
<dbReference type="AlphaFoldDB" id="A0A2M8L8D3"/>